<evidence type="ECO:0000256" key="1">
    <source>
        <dbReference type="SAM" id="SignalP"/>
    </source>
</evidence>
<feature type="chain" id="PRO_5004283235" evidence="1">
    <location>
        <begin position="24"/>
        <end position="121"/>
    </location>
</feature>
<sequence length="121" mass="14193">MPLFLKLFFGLLNMLMFIWRDKSEPKHYKQCHLSMFSYHLMNYVKNVKGCPGAVAHTSTLGGQGGRITRDQEFETSLDNIVKRRLTKNINISRVWWQAPVVPAIWETEAGESLEPRRWRLQ</sequence>
<name>Q6ZPB6_HUMAN</name>
<proteinExistence type="evidence at transcript level"/>
<accession>Q6ZPB6</accession>
<dbReference type="AlphaFoldDB" id="Q6ZPB6"/>
<dbReference type="EMBL" id="AK129626">
    <property type="protein sequence ID" value="BAC85200.1"/>
    <property type="molecule type" value="mRNA"/>
</dbReference>
<feature type="signal peptide" evidence="1">
    <location>
        <begin position="1"/>
        <end position="23"/>
    </location>
</feature>
<reference evidence="2" key="1">
    <citation type="submission" date="2003-07" db="EMBL/GenBank/DDBJ databases">
        <title>NEDO human cDNA sequencing project.</title>
        <authorList>
            <person name="Kanehori K."/>
            <person name="Ishibashi T."/>
            <person name="Chiba Y."/>
            <person name="Fujimori K."/>
            <person name="Hiraoka S."/>
            <person name="Tanai H."/>
            <person name="Watanabe S."/>
            <person name="Ishida S."/>
            <person name="Ono Y."/>
            <person name="Hotuta T."/>
            <person name="Watanabe M."/>
            <person name="Suzuki Y."/>
            <person name="Hata H."/>
            <person name="Nakagawa K."/>
            <person name="Mizuno S."/>
            <person name="Morinaga M."/>
            <person name="Kawamura M."/>
            <person name="Sugiyama T."/>
            <person name="Irie R."/>
            <person name="Otsuki T."/>
            <person name="Sato H."/>
            <person name="Nishikawa T."/>
            <person name="Sugiyama A."/>
            <person name="Kawakami B."/>
            <person name="Nagai K."/>
            <person name="Isogai T."/>
            <person name="Sugano S."/>
        </authorList>
    </citation>
    <scope>NUCLEOTIDE SEQUENCE</scope>
    <source>
        <tissue evidence="2">Spleen</tissue>
    </source>
</reference>
<organism evidence="2">
    <name type="scientific">Homo sapiens</name>
    <name type="common">Human</name>
    <dbReference type="NCBI Taxonomy" id="9606"/>
    <lineage>
        <taxon>Eukaryota</taxon>
        <taxon>Metazoa</taxon>
        <taxon>Chordata</taxon>
        <taxon>Craniata</taxon>
        <taxon>Vertebrata</taxon>
        <taxon>Euteleostomi</taxon>
        <taxon>Mammalia</taxon>
        <taxon>Eutheria</taxon>
        <taxon>Euarchontoglires</taxon>
        <taxon>Primates</taxon>
        <taxon>Haplorrhini</taxon>
        <taxon>Catarrhini</taxon>
        <taxon>Hominidae</taxon>
        <taxon>Homo</taxon>
    </lineage>
</organism>
<evidence type="ECO:0000313" key="2">
    <source>
        <dbReference type="EMBL" id="BAC85200.1"/>
    </source>
</evidence>
<keyword evidence="1" id="KW-0732">Signal</keyword>
<protein>
    <submittedName>
        <fullName evidence="2">cDNA FLJ26115 fis, clone SPL06819</fullName>
    </submittedName>
</protein>